<dbReference type="AlphaFoldDB" id="A0A955L537"/>
<evidence type="ECO:0000313" key="3">
    <source>
        <dbReference type="Proteomes" id="UP000783287"/>
    </source>
</evidence>
<accession>A0A955L537</accession>
<dbReference type="SUPFAM" id="SSF54001">
    <property type="entry name" value="Cysteine proteinases"/>
    <property type="match status" value="1"/>
</dbReference>
<keyword evidence="1" id="KW-0472">Membrane</keyword>
<reference evidence="2" key="1">
    <citation type="submission" date="2020-04" db="EMBL/GenBank/DDBJ databases">
        <authorList>
            <person name="Zhang T."/>
        </authorList>
    </citation>
    <scope>NUCLEOTIDE SEQUENCE</scope>
    <source>
        <strain evidence="2">HKST-UBA14</strain>
    </source>
</reference>
<comment type="caution">
    <text evidence="2">The sequence shown here is derived from an EMBL/GenBank/DDBJ whole genome shotgun (WGS) entry which is preliminary data.</text>
</comment>
<organism evidence="2 3">
    <name type="scientific">Candidatus Dojkabacteria bacterium</name>
    <dbReference type="NCBI Taxonomy" id="2099670"/>
    <lineage>
        <taxon>Bacteria</taxon>
        <taxon>Candidatus Dojkabacteria</taxon>
    </lineage>
</organism>
<evidence type="ECO:0000256" key="1">
    <source>
        <dbReference type="SAM" id="Phobius"/>
    </source>
</evidence>
<reference evidence="2" key="2">
    <citation type="journal article" date="2021" name="Microbiome">
        <title>Successional dynamics and alternative stable states in a saline activated sludge microbial community over 9 years.</title>
        <authorList>
            <person name="Wang Y."/>
            <person name="Ye J."/>
            <person name="Ju F."/>
            <person name="Liu L."/>
            <person name="Boyd J.A."/>
            <person name="Deng Y."/>
            <person name="Parks D.H."/>
            <person name="Jiang X."/>
            <person name="Yin X."/>
            <person name="Woodcroft B.J."/>
            <person name="Tyson G.W."/>
            <person name="Hugenholtz P."/>
            <person name="Polz M.F."/>
            <person name="Zhang T."/>
        </authorList>
    </citation>
    <scope>NUCLEOTIDE SEQUENCE</scope>
    <source>
        <strain evidence="2">HKST-UBA14</strain>
    </source>
</reference>
<dbReference type="Proteomes" id="UP000783287">
    <property type="component" value="Unassembled WGS sequence"/>
</dbReference>
<keyword evidence="1" id="KW-1133">Transmembrane helix</keyword>
<dbReference type="InterPro" id="IPR038765">
    <property type="entry name" value="Papain-like_cys_pep_sf"/>
</dbReference>
<name>A0A955L537_9BACT</name>
<gene>
    <name evidence="2" type="ORF">KC909_02590</name>
</gene>
<feature type="transmembrane region" description="Helical" evidence="1">
    <location>
        <begin position="496"/>
        <end position="519"/>
    </location>
</feature>
<evidence type="ECO:0000313" key="2">
    <source>
        <dbReference type="EMBL" id="MCA9383230.1"/>
    </source>
</evidence>
<proteinExistence type="predicted"/>
<dbReference type="EMBL" id="JAGQLK010000042">
    <property type="protein sequence ID" value="MCA9383230.1"/>
    <property type="molecule type" value="Genomic_DNA"/>
</dbReference>
<protein>
    <submittedName>
        <fullName evidence="2">Transglutaminase domain-containing protein</fullName>
    </submittedName>
</protein>
<sequence length="532" mass="59613">MSLTNFSKQNVISAITYDIPFNAQNITATLNKTPIDYTKSQTKLNLNFANQYVGVDETARFVFTYDISGFVQDNGLVKTVYIPGFNVESVENGYDLKVRYPVTWGTPTYMSSENVEQITKGEYVFLNMTTDRDVLINIGNFKSVEVNVNWDLGDSVFDVKTKLPIPSAPDKQFTFGDLSYKADGEVDAIGNEYIVLDTSNKDERTGSFAGIISAAPNNITPQDGNQGYVKNSAKLGIGYTLPVEKIYSELLGKFIPEPKLGAGERYNVPDMLSLETHTSLDYATALVSIFREKGIYAEVVYGPTKFPFSDEYTWHYWVIYKDDSGATWKVADPYFQDLTGFNSLDKVTTERLMWGVLRDDQDIKDLGINYFQDINASINLIKSEDVLGIDNDFELSLTPIGNSFSGSAVPFELRVKNNSNRSLKLNEIALGGRKFDSNQIKDVLILPGAEKVLSVSNVVMVNPLISGERLIEGDAVIQIGSEEFERDITQQISFQIGLFSIFLNALVIFTATTLSYYYVRLLYLKHKQHGEY</sequence>
<keyword evidence="1" id="KW-0812">Transmembrane</keyword>